<dbReference type="GO" id="GO:0006357">
    <property type="term" value="P:regulation of transcription by RNA polymerase II"/>
    <property type="evidence" value="ECO:0007669"/>
    <property type="project" value="InterPro"/>
</dbReference>
<dbReference type="VEuPathDB" id="FungiDB:CPSG_03008"/>
<evidence type="ECO:0000256" key="8">
    <source>
        <dbReference type="ARBA" id="ARBA00023242"/>
    </source>
</evidence>
<evidence type="ECO:0000313" key="13">
    <source>
        <dbReference type="EMBL" id="EFW19833.1"/>
    </source>
</evidence>
<evidence type="ECO:0000256" key="5">
    <source>
        <dbReference type="ARBA" id="ARBA00023015"/>
    </source>
</evidence>
<keyword evidence="5 11" id="KW-0805">Transcription regulation</keyword>
<dbReference type="Proteomes" id="UP000002497">
    <property type="component" value="Unassembled WGS sequence"/>
</dbReference>
<organism evidence="14">
    <name type="scientific">Coccidioides posadasii (strain RMSCC 757 / Silveira)</name>
    <name type="common">Valley fever fungus</name>
    <dbReference type="NCBI Taxonomy" id="443226"/>
    <lineage>
        <taxon>Eukaryota</taxon>
        <taxon>Fungi</taxon>
        <taxon>Dikarya</taxon>
        <taxon>Ascomycota</taxon>
        <taxon>Pezizomycotina</taxon>
        <taxon>Eurotiomycetes</taxon>
        <taxon>Eurotiomycetidae</taxon>
        <taxon>Onygenales</taxon>
        <taxon>Onygenaceae</taxon>
        <taxon>Coccidioides</taxon>
    </lineage>
</organism>
<evidence type="ECO:0000256" key="2">
    <source>
        <dbReference type="ARBA" id="ARBA00007813"/>
    </source>
</evidence>
<dbReference type="AlphaFoldDB" id="E9D0H9"/>
<keyword evidence="14" id="KW-1185">Reference proteome</keyword>
<feature type="domain" description="Mediator complex subunit MED14 N-terminal" evidence="12">
    <location>
        <begin position="74"/>
        <end position="288"/>
    </location>
</feature>
<dbReference type="GO" id="GO:0070847">
    <property type="term" value="C:core mediator complex"/>
    <property type="evidence" value="ECO:0007669"/>
    <property type="project" value="TreeGrafter"/>
</dbReference>
<gene>
    <name evidence="13" type="ORF">CPSG_03008</name>
</gene>
<evidence type="ECO:0000256" key="7">
    <source>
        <dbReference type="ARBA" id="ARBA00023163"/>
    </source>
</evidence>
<comment type="similarity">
    <text evidence="2 11">Belongs to the Mediator complex subunit 14 family.</text>
</comment>
<evidence type="ECO:0000259" key="12">
    <source>
        <dbReference type="Pfam" id="PF08638"/>
    </source>
</evidence>
<name>E9D0H9_COCPS</name>
<dbReference type="Pfam" id="PF08638">
    <property type="entry name" value="Med14"/>
    <property type="match status" value="1"/>
</dbReference>
<dbReference type="Pfam" id="PF26204">
    <property type="entry name" value="Med14_fung"/>
    <property type="match status" value="1"/>
</dbReference>
<dbReference type="HOGENOM" id="CLU_003573_1_1_1"/>
<evidence type="ECO:0000256" key="10">
    <source>
        <dbReference type="ARBA" id="ARBA00032007"/>
    </source>
</evidence>
<evidence type="ECO:0000256" key="6">
    <source>
        <dbReference type="ARBA" id="ARBA00023159"/>
    </source>
</evidence>
<dbReference type="EMBL" id="GL636489">
    <property type="protein sequence ID" value="EFW19833.1"/>
    <property type="molecule type" value="Genomic_DNA"/>
</dbReference>
<evidence type="ECO:0000256" key="1">
    <source>
        <dbReference type="ARBA" id="ARBA00004123"/>
    </source>
</evidence>
<dbReference type="InterPro" id="IPR013947">
    <property type="entry name" value="Mediator_Med14"/>
</dbReference>
<sequence>MPGLAMDGPSAMASRATVADIHYDPASASQQANGGIYPNGIGKKSHSPVDGLHDSHIGCLHELPPELSHITLGFFPFNNLISRVVQQSWNDLNELLNEMGSTQAYQTGISSQLSATKNGMSEKFRGDQATENSLKKLRILEFTHSRRAEFIKLLVLSQWSRHANEVSRLIDIQAFIRMRSGFYEGALFHIGNMKQNLIVAQLANPDLKTASHVLSAGKIDALHGLEFLSPRPLAPSQVLRLLRGINKLIDMRLALHDHVPDSLQNYFVHDGRVTFIVPNEFEIDLSVASASPSAQFFLVDMKFLFFPSSLPKGRLRSIVDHQVNSTLMNAGLVGCFNLLHNLILTHKITILFKQAIDLARTYWSEHLRVELFHRTLVLQYWSKKPGGKSWIEIGVHSGLKGSPQSTGTTTSFLQLRWFRDNEEVSATDIDFNLTFLSAKSILFSAISLHITHILRTAFEALRQNRLYCLGGLYIGMSASSKEPGDCYLELQMTQTSHLDIMVEAVSGDTVLRVTPSPITRYDTEIIVDRGSVEDIVERVSRLRCVSALEEVERYAKAVGWMPLNLRHVNLESLKRIFPPSALRSMLLFRAKCWEPSWLAVFTSAMDGDNWWIVQLQTQNPPALQSHWRLLEAQRAKVITGWFTGWLGRLHNASFSSLLSALSGMIMVQCNVDFLNEIGAIHFFPPPKDLLLQPCLRVPSIYLRLRHDDFPSQFRTIFSGGSPRRSFIDETFRISFKGIDQQSGHAITMVYGRLMTDIDMFGALYAKSVRDIAFQPKGRGFAILFRTPVGTPIITPLLERLQQMNNIAFVVESMKSQGFQPHSLSPSRINFSYPTQGELRGSIKFSYHDQGSHFESKLLFPATTTKPILHPRIGIDFNYQNPHRRITESLSAILNSHKDGMSLVLELINITLPLLVTLERICAEEYIDNAWYFQAQYTARSARLYQIRYPFLRYRFNVSASQRKSYVVWVIQNSTPGPERSKHPSLELRLKDQIYNSQGDGWRGINQGAMAYSANVSRLVFDLHQLMKSYISQMAKSNQRGEPTDSSPSAGCEFGRYLPKNENEKGHIQTTTAPTLEHAYGNSNVVVQSVRQGEAAARDVDVIAID</sequence>
<keyword evidence="7 11" id="KW-0804">Transcription</keyword>
<dbReference type="PANTHER" id="PTHR12809:SF2">
    <property type="entry name" value="MEDIATOR OF RNA POLYMERASE II TRANSCRIPTION SUBUNIT 14"/>
    <property type="match status" value="1"/>
</dbReference>
<protein>
    <recommendedName>
        <fullName evidence="4 11">Mediator of RNA polymerase II transcription subunit 14</fullName>
    </recommendedName>
    <alternativeName>
        <fullName evidence="10 11">Mediator complex subunit 14</fullName>
    </alternativeName>
</protein>
<dbReference type="OrthoDB" id="205099at2759"/>
<reference evidence="14" key="2">
    <citation type="submission" date="2010-03" db="EMBL/GenBank/DDBJ databases">
        <title>The genome sequence of Coccidioides posadasii strain Silveira.</title>
        <authorList>
            <consortium name="The Broad Institute Genome Sequencing Center for Infectious Disease"/>
            <person name="Neafsey D."/>
            <person name="Orbach M."/>
            <person name="Henn M.R."/>
            <person name="Cole G.T."/>
            <person name="Galgiani J."/>
            <person name="Gardner M.J."/>
            <person name="Kirkland T.N."/>
            <person name="Taylor J.W."/>
            <person name="Young S.K."/>
            <person name="Zeng Q."/>
            <person name="Koehrsen M."/>
            <person name="Alvarado L."/>
            <person name="Berlin A."/>
            <person name="Borenstein D."/>
            <person name="Chapman S.B."/>
            <person name="Chen Z."/>
            <person name="Engels R."/>
            <person name="Freedman E."/>
            <person name="Gellesch M."/>
            <person name="Goldberg J."/>
            <person name="Griggs A."/>
            <person name="Gujja S."/>
            <person name="Heilman E."/>
            <person name="Heiman D."/>
            <person name="Howarth C."/>
            <person name="Jen D."/>
            <person name="Larson L."/>
            <person name="Mehta T."/>
            <person name="Neiman D."/>
            <person name="Park D."/>
            <person name="Pearson M."/>
            <person name="Richards J."/>
            <person name="Roberts A."/>
            <person name="Saif S."/>
            <person name="Shea T."/>
            <person name="Shenoy N."/>
            <person name="Sisk P."/>
            <person name="Stolte C."/>
            <person name="Sykes S."/>
            <person name="Walk T."/>
            <person name="White J."/>
            <person name="Yandava C."/>
            <person name="Haas B."/>
            <person name="Nusbaum C."/>
            <person name="Birren B."/>
        </authorList>
    </citation>
    <scope>NUCLEOTIDE SEQUENCE [LARGE SCALE GENOMIC DNA]</scope>
    <source>
        <strain evidence="14">RMSCC 757 / Silveira</strain>
    </source>
</reference>
<dbReference type="GO" id="GO:0016592">
    <property type="term" value="C:mediator complex"/>
    <property type="evidence" value="ECO:0007669"/>
    <property type="project" value="UniProtKB-UniRule"/>
</dbReference>
<accession>E9D0H9</accession>
<proteinExistence type="inferred from homology"/>
<dbReference type="InterPro" id="IPR055122">
    <property type="entry name" value="Med14_N"/>
</dbReference>
<dbReference type="GO" id="GO:0003712">
    <property type="term" value="F:transcription coregulator activity"/>
    <property type="evidence" value="ECO:0007669"/>
    <property type="project" value="UniProtKB-UniRule"/>
</dbReference>
<evidence type="ECO:0000256" key="9">
    <source>
        <dbReference type="ARBA" id="ARBA00025687"/>
    </source>
</evidence>
<evidence type="ECO:0000256" key="3">
    <source>
        <dbReference type="ARBA" id="ARBA00011837"/>
    </source>
</evidence>
<dbReference type="eggNOG" id="KOG1875">
    <property type="taxonomic scope" value="Eukaryota"/>
</dbReference>
<comment type="subunit">
    <text evidence="3 11">Component of the Mediator complex.</text>
</comment>
<evidence type="ECO:0000256" key="4">
    <source>
        <dbReference type="ARBA" id="ARBA00019619"/>
    </source>
</evidence>
<dbReference type="VEuPathDB" id="FungiDB:D8B26_003663"/>
<comment type="function">
    <text evidence="9 11">Component of the Mediator complex, a coactivator involved in the regulated transcription of nearly all RNA polymerase II-dependent genes. Mediator functions as a bridge to convey information from gene-specific regulatory proteins to the basal RNA polymerase II transcription machinery. Mediator is recruited to promoters by direct interactions with regulatory proteins and serves as a scaffold for the assembly of a functional preinitiation complex with RNA polymerase II and the general transcription factors.</text>
</comment>
<keyword evidence="6 11" id="KW-0010">Activator</keyword>
<dbReference type="STRING" id="443226.E9D0H9"/>
<dbReference type="OMA" id="ITQGYIP"/>
<evidence type="ECO:0000256" key="11">
    <source>
        <dbReference type="RuleBase" id="RU365082"/>
    </source>
</evidence>
<comment type="subcellular location">
    <subcellularLocation>
        <location evidence="1 11">Nucleus</location>
    </subcellularLocation>
</comment>
<evidence type="ECO:0000313" key="14">
    <source>
        <dbReference type="Proteomes" id="UP000002497"/>
    </source>
</evidence>
<keyword evidence="8 11" id="KW-0539">Nucleus</keyword>
<dbReference type="PANTHER" id="PTHR12809">
    <property type="entry name" value="MEDIATOR COMPLEX SUBUNIT"/>
    <property type="match status" value="1"/>
</dbReference>
<reference evidence="14" key="1">
    <citation type="journal article" date="2010" name="Genome Res.">
        <title>Population genomic sequencing of Coccidioides fungi reveals recent hybridization and transposon control.</title>
        <authorList>
            <person name="Neafsey D.E."/>
            <person name="Barker B.M."/>
            <person name="Sharpton T.J."/>
            <person name="Stajich J.E."/>
            <person name="Park D.J."/>
            <person name="Whiston E."/>
            <person name="Hung C.-Y."/>
            <person name="McMahan C."/>
            <person name="White J."/>
            <person name="Sykes S."/>
            <person name="Heiman D."/>
            <person name="Young S."/>
            <person name="Zeng Q."/>
            <person name="Abouelleil A."/>
            <person name="Aftuck L."/>
            <person name="Bessette D."/>
            <person name="Brown A."/>
            <person name="FitzGerald M."/>
            <person name="Lui A."/>
            <person name="Macdonald J.P."/>
            <person name="Priest M."/>
            <person name="Orbach M.J."/>
            <person name="Galgiani J.N."/>
            <person name="Kirkland T.N."/>
            <person name="Cole G.T."/>
            <person name="Birren B.W."/>
            <person name="Henn M.R."/>
            <person name="Taylor J.W."/>
            <person name="Rounsley S.D."/>
        </authorList>
    </citation>
    <scope>NUCLEOTIDE SEQUENCE [LARGE SCALE GENOMIC DNA]</scope>
    <source>
        <strain evidence="14">RMSCC 757 / Silveira</strain>
    </source>
</reference>